<protein>
    <recommendedName>
        <fullName evidence="4">Integral membrane protein</fullName>
    </recommendedName>
</protein>
<dbReference type="AlphaFoldDB" id="A0A0G0HYD0"/>
<evidence type="ECO:0008006" key="4">
    <source>
        <dbReference type="Google" id="ProtNLM"/>
    </source>
</evidence>
<sequence length="117" mass="12466">MDGRYLATTVWGYVSPPPGVSRYSGGSLPGLQIFVQNIVRTLIIIAGTYAFINLLLAGYSFMSAGGNPEKIAQAWAKIWQTLLGLLVAAGSFVIAGIAGELIFGDPNALLQLRFYSP</sequence>
<organism evidence="2 3">
    <name type="scientific">Candidatus Woesebacteria bacterium GW2011_GWD1_38_10</name>
    <dbReference type="NCBI Taxonomy" id="1618592"/>
    <lineage>
        <taxon>Bacteria</taxon>
        <taxon>Candidatus Woeseibacteriota</taxon>
    </lineage>
</organism>
<evidence type="ECO:0000313" key="3">
    <source>
        <dbReference type="Proteomes" id="UP000034366"/>
    </source>
</evidence>
<reference evidence="2 3" key="1">
    <citation type="journal article" date="2015" name="Nature">
        <title>rRNA introns, odd ribosomes, and small enigmatic genomes across a large radiation of phyla.</title>
        <authorList>
            <person name="Brown C.T."/>
            <person name="Hug L.A."/>
            <person name="Thomas B.C."/>
            <person name="Sharon I."/>
            <person name="Castelle C.J."/>
            <person name="Singh A."/>
            <person name="Wilkins M.J."/>
            <person name="Williams K.H."/>
            <person name="Banfield J.F."/>
        </authorList>
    </citation>
    <scope>NUCLEOTIDE SEQUENCE [LARGE SCALE GENOMIC DNA]</scope>
</reference>
<comment type="caution">
    <text evidence="2">The sequence shown here is derived from an EMBL/GenBank/DDBJ whole genome shotgun (WGS) entry which is preliminary data.</text>
</comment>
<feature type="transmembrane region" description="Helical" evidence="1">
    <location>
        <begin position="38"/>
        <end position="61"/>
    </location>
</feature>
<keyword evidence="1" id="KW-1133">Transmembrane helix</keyword>
<evidence type="ECO:0000313" key="2">
    <source>
        <dbReference type="EMBL" id="KKQ47272.1"/>
    </source>
</evidence>
<feature type="transmembrane region" description="Helical" evidence="1">
    <location>
        <begin position="82"/>
        <end position="103"/>
    </location>
</feature>
<keyword evidence="1" id="KW-0472">Membrane</keyword>
<dbReference type="Proteomes" id="UP000034366">
    <property type="component" value="Unassembled WGS sequence"/>
</dbReference>
<accession>A0A0G0HYD0</accession>
<dbReference type="EMBL" id="LBTW01000055">
    <property type="protein sequence ID" value="KKQ47272.1"/>
    <property type="molecule type" value="Genomic_DNA"/>
</dbReference>
<gene>
    <name evidence="2" type="ORF">US67_C0055G0004</name>
</gene>
<proteinExistence type="predicted"/>
<name>A0A0G0HYD0_9BACT</name>
<keyword evidence="1" id="KW-0812">Transmembrane</keyword>
<evidence type="ECO:0000256" key="1">
    <source>
        <dbReference type="SAM" id="Phobius"/>
    </source>
</evidence>